<dbReference type="PANTHER" id="PTHR30595:SF6">
    <property type="entry name" value="SCHLAFEN ALBA-2 DOMAIN-CONTAINING PROTEIN"/>
    <property type="match status" value="1"/>
</dbReference>
<evidence type="ECO:0000259" key="1">
    <source>
        <dbReference type="Pfam" id="PF04326"/>
    </source>
</evidence>
<dbReference type="Gene3D" id="6.10.10.130">
    <property type="match status" value="1"/>
</dbReference>
<dbReference type="AlphaFoldDB" id="A0A0G0JFC9"/>
<protein>
    <recommendedName>
        <fullName evidence="1">Schlafen AlbA-2 domain-containing protein</fullName>
    </recommendedName>
</protein>
<dbReference type="InterPro" id="IPR038461">
    <property type="entry name" value="Schlafen_AlbA_2_dom_sf"/>
</dbReference>
<dbReference type="EMBL" id="LBTH01000024">
    <property type="protein sequence ID" value="KKQ35469.1"/>
    <property type="molecule type" value="Genomic_DNA"/>
</dbReference>
<accession>A0A0G0JFC9</accession>
<dbReference type="Gene3D" id="3.30.950.30">
    <property type="entry name" value="Schlafen, AAA domain"/>
    <property type="match status" value="1"/>
</dbReference>
<dbReference type="Gene3D" id="3.30.565.60">
    <property type="match status" value="1"/>
</dbReference>
<dbReference type="InterPro" id="IPR038475">
    <property type="entry name" value="RecG_C_sf"/>
</dbReference>
<feature type="domain" description="Schlafen AlbA-2" evidence="1">
    <location>
        <begin position="31"/>
        <end position="146"/>
    </location>
</feature>
<evidence type="ECO:0000313" key="3">
    <source>
        <dbReference type="Proteomes" id="UP000034852"/>
    </source>
</evidence>
<dbReference type="Pfam" id="PF04326">
    <property type="entry name" value="SLFN_AlbA_2"/>
    <property type="match status" value="1"/>
</dbReference>
<organism evidence="2 3">
    <name type="scientific">candidate division WS6 bacterium GW2011_GWA2_37_6</name>
    <dbReference type="NCBI Taxonomy" id="1619087"/>
    <lineage>
        <taxon>Bacteria</taxon>
        <taxon>Candidatus Dojkabacteria</taxon>
    </lineage>
</organism>
<comment type="caution">
    <text evidence="2">The sequence shown here is derived from an EMBL/GenBank/DDBJ whole genome shotgun (WGS) entry which is preliminary data.</text>
</comment>
<name>A0A0G0JFC9_9BACT</name>
<gene>
    <name evidence="2" type="ORF">US52_C0024G0003</name>
</gene>
<dbReference type="Pfam" id="PF13749">
    <property type="entry name" value="HATPase_c_4"/>
    <property type="match status" value="1"/>
</dbReference>
<sequence>MVPDLVYLPKLSNFNMTTNEQFTILLNANSEHEHLEFKEAKLQFNFDNGRHSILGYCTAIANERGGKLILGVTDKIPRKIVGTLAFNDTKKLERDIFRRFKRKVVVETLLHEGKRVLILHIPSRPIAEPLEFQGVYLTRAKDELLPMSQDQLKAIYNEAVADYSAEVHTKATIEDIDSLAIKILRTLLINSGRTDKPINDLNDKQLLTDLNLIQEGDVTIAALVLLAKESSLARLLPFVEIKYGYKTDFAEMRNQDTVIYRKGYLLCYDELWQKVDSRNLTLNIQQGLLITEKKTFAEESIREAINNAVIHRDYDEKESIMVTQTQKDFMISSPGGLPEGVTLNNMIDRSKPRNKLIADVLQKCGFVETFGYGVNLMYKKQLELGKEPPDYSQTDKYHVVLRLNGEIRNIRFTKYVIKVANELNKMLNDEELRILYQLQDSPKRIPLDSLKDLFKIGIVEQTNDGKFMLSKQYYEYINLKGEYTRRKGLDKNTNLELIKKHLRNYGKGYMYEFRQVLRDVPKPTINKYLAELKRNNIIELVGNPNISRGENKAYWRLVNDTGNDTGRIRVVA</sequence>
<dbReference type="Proteomes" id="UP000034852">
    <property type="component" value="Unassembled WGS sequence"/>
</dbReference>
<evidence type="ECO:0000313" key="2">
    <source>
        <dbReference type="EMBL" id="KKQ35469.1"/>
    </source>
</evidence>
<dbReference type="PANTHER" id="PTHR30595">
    <property type="entry name" value="GLPR-RELATED TRANSCRIPTIONAL REPRESSOR"/>
    <property type="match status" value="1"/>
</dbReference>
<dbReference type="InterPro" id="IPR007421">
    <property type="entry name" value="Schlafen_AlbA_2_dom"/>
</dbReference>
<reference evidence="2 3" key="1">
    <citation type="journal article" date="2015" name="Nature">
        <title>rRNA introns, odd ribosomes, and small enigmatic genomes across a large radiation of phyla.</title>
        <authorList>
            <person name="Brown C.T."/>
            <person name="Hug L.A."/>
            <person name="Thomas B.C."/>
            <person name="Sharon I."/>
            <person name="Castelle C.J."/>
            <person name="Singh A."/>
            <person name="Wilkins M.J."/>
            <person name="Williams K.H."/>
            <person name="Banfield J.F."/>
        </authorList>
    </citation>
    <scope>NUCLEOTIDE SEQUENCE [LARGE SCALE GENOMIC DNA]</scope>
</reference>
<proteinExistence type="predicted"/>